<dbReference type="Proteomes" id="UP000694844">
    <property type="component" value="Chromosome 7"/>
</dbReference>
<feature type="transmembrane region" description="Helical" evidence="2">
    <location>
        <begin position="238"/>
        <end position="259"/>
    </location>
</feature>
<sequence length="407" mass="45776">MSPEETAMTYIRWRFRYILCIILPGFIYSDFVRMNVIRFAFALWILTVVNATTRLKIDASNCDGPQKTVIDDSTNKPNITSHCYCEIKSNFSGILIFASDNACSPEFNVFNDNGTIIKNICDNNRAHFRRHVSTGDSLKLVLINNASVQSRNPGQGEIVKIYADYNSKSGLFSVTCGSASNSVTRITRPTFVTEIIEAFNKGTRNSLPTRSAINNVTPVTEPDTYGPKLNASKSEFPYMYVVVAGCIVVVAIIIFVFICKRRKNRAQNTSKEERKEDRTYNNATNGTERPENVEASKQQQQLPDNTLYHLYQVNDNCGYSTCGIESLVSTAELPDNPLYHSYQENGGKEDSKNEKDEVVTLLLQDSNNVYSQPNKLTRTSNANQDDSNESQIENVYAQVNKTKETRT</sequence>
<keyword evidence="2" id="KW-0472">Membrane</keyword>
<keyword evidence="2" id="KW-0812">Transmembrane</keyword>
<name>A0A8B8AV33_CRAVI</name>
<feature type="region of interest" description="Disordered" evidence="1">
    <location>
        <begin position="364"/>
        <end position="407"/>
    </location>
</feature>
<protein>
    <submittedName>
        <fullName evidence="4">Uncharacterized protein LOC111105272</fullName>
    </submittedName>
</protein>
<gene>
    <name evidence="4" type="primary">LOC111105272</name>
</gene>
<feature type="compositionally biased region" description="Polar residues" evidence="1">
    <location>
        <begin position="364"/>
        <end position="400"/>
    </location>
</feature>
<evidence type="ECO:0000313" key="4">
    <source>
        <dbReference type="RefSeq" id="XP_022295162.1"/>
    </source>
</evidence>
<organism evidence="3 4">
    <name type="scientific">Crassostrea virginica</name>
    <name type="common">Eastern oyster</name>
    <dbReference type="NCBI Taxonomy" id="6565"/>
    <lineage>
        <taxon>Eukaryota</taxon>
        <taxon>Metazoa</taxon>
        <taxon>Spiralia</taxon>
        <taxon>Lophotrochozoa</taxon>
        <taxon>Mollusca</taxon>
        <taxon>Bivalvia</taxon>
        <taxon>Autobranchia</taxon>
        <taxon>Pteriomorphia</taxon>
        <taxon>Ostreida</taxon>
        <taxon>Ostreoidea</taxon>
        <taxon>Ostreidae</taxon>
        <taxon>Crassostrea</taxon>
    </lineage>
</organism>
<dbReference type="GeneID" id="111105272"/>
<feature type="transmembrane region" description="Helical" evidence="2">
    <location>
        <begin position="15"/>
        <end position="32"/>
    </location>
</feature>
<reference evidence="4" key="1">
    <citation type="submission" date="2025-08" db="UniProtKB">
        <authorList>
            <consortium name="RefSeq"/>
        </authorList>
    </citation>
    <scope>IDENTIFICATION</scope>
    <source>
        <tissue evidence="4">Whole sample</tissue>
    </source>
</reference>
<accession>A0A8B8AV33</accession>
<feature type="compositionally biased region" description="Basic and acidic residues" evidence="1">
    <location>
        <begin position="270"/>
        <end position="279"/>
    </location>
</feature>
<evidence type="ECO:0000256" key="1">
    <source>
        <dbReference type="SAM" id="MobiDB-lite"/>
    </source>
</evidence>
<evidence type="ECO:0000313" key="3">
    <source>
        <dbReference type="Proteomes" id="UP000694844"/>
    </source>
</evidence>
<keyword evidence="2" id="KW-1133">Transmembrane helix</keyword>
<dbReference type="AlphaFoldDB" id="A0A8B8AV33"/>
<dbReference type="KEGG" id="cvn:111105272"/>
<dbReference type="OrthoDB" id="6217028at2759"/>
<keyword evidence="3" id="KW-1185">Reference proteome</keyword>
<proteinExistence type="predicted"/>
<evidence type="ECO:0000256" key="2">
    <source>
        <dbReference type="SAM" id="Phobius"/>
    </source>
</evidence>
<feature type="region of interest" description="Disordered" evidence="1">
    <location>
        <begin position="266"/>
        <end position="299"/>
    </location>
</feature>
<dbReference type="RefSeq" id="XP_022295162.1">
    <property type="nucleotide sequence ID" value="XM_022439454.1"/>
</dbReference>